<gene>
    <name evidence="8" type="ORF">N7450_011370</name>
</gene>
<protein>
    <submittedName>
        <fullName evidence="8">Amino acid transporter transmembrane</fullName>
    </submittedName>
</protein>
<sequence length="133" mass="14196">MSAQVQSGQNPPSNLESGTADKSNILPNVKPTHDPFGDEDDATVKYKTMTWWQAGMIMIAETISLGILALPKALSTLGLLPGIFTIFFIEIVSSYTGYTIGQFKAAYVEVHTMADAGNILVGKVGTTNSESPN</sequence>
<reference evidence="8 9" key="1">
    <citation type="journal article" date="2023" name="IMA Fungus">
        <title>Comparative genomic study of the Penicillium genus elucidates a diverse pangenome and 15 lateral gene transfer events.</title>
        <authorList>
            <person name="Petersen C."/>
            <person name="Sorensen T."/>
            <person name="Nielsen M.R."/>
            <person name="Sondergaard T.E."/>
            <person name="Sorensen J.L."/>
            <person name="Fitzpatrick D.A."/>
            <person name="Frisvad J.C."/>
            <person name="Nielsen K.L."/>
        </authorList>
    </citation>
    <scope>NUCLEOTIDE SEQUENCE [LARGE SCALE GENOMIC DNA]</scope>
    <source>
        <strain evidence="8 9">IBT 29057</strain>
    </source>
</reference>
<dbReference type="InterPro" id="IPR013057">
    <property type="entry name" value="AA_transpt_TM"/>
</dbReference>
<feature type="domain" description="Amino acid transporter transmembrane" evidence="7">
    <location>
        <begin position="48"/>
        <end position="117"/>
    </location>
</feature>
<accession>A0AAD6D9T5</accession>
<feature type="transmembrane region" description="Helical" evidence="6">
    <location>
        <begin position="77"/>
        <end position="98"/>
    </location>
</feature>
<evidence type="ECO:0000256" key="1">
    <source>
        <dbReference type="ARBA" id="ARBA00004370"/>
    </source>
</evidence>
<name>A0AAD6D9T5_9EURO</name>
<dbReference type="GO" id="GO:0016020">
    <property type="term" value="C:membrane"/>
    <property type="evidence" value="ECO:0007669"/>
    <property type="project" value="UniProtKB-SubCell"/>
</dbReference>
<comment type="subcellular location">
    <subcellularLocation>
        <location evidence="1">Membrane</location>
    </subcellularLocation>
</comment>
<dbReference type="Pfam" id="PF01490">
    <property type="entry name" value="Aa_trans"/>
    <property type="match status" value="1"/>
</dbReference>
<keyword evidence="3 6" id="KW-1133">Transmembrane helix</keyword>
<evidence type="ECO:0000256" key="2">
    <source>
        <dbReference type="ARBA" id="ARBA00022692"/>
    </source>
</evidence>
<keyword evidence="9" id="KW-1185">Reference proteome</keyword>
<evidence type="ECO:0000256" key="5">
    <source>
        <dbReference type="SAM" id="MobiDB-lite"/>
    </source>
</evidence>
<evidence type="ECO:0000256" key="3">
    <source>
        <dbReference type="ARBA" id="ARBA00022989"/>
    </source>
</evidence>
<proteinExistence type="predicted"/>
<keyword evidence="2 6" id="KW-0812">Transmembrane</keyword>
<organism evidence="8 9">
    <name type="scientific">Penicillium hetheringtonii</name>
    <dbReference type="NCBI Taxonomy" id="911720"/>
    <lineage>
        <taxon>Eukaryota</taxon>
        <taxon>Fungi</taxon>
        <taxon>Dikarya</taxon>
        <taxon>Ascomycota</taxon>
        <taxon>Pezizomycotina</taxon>
        <taxon>Eurotiomycetes</taxon>
        <taxon>Eurotiomycetidae</taxon>
        <taxon>Eurotiales</taxon>
        <taxon>Aspergillaceae</taxon>
        <taxon>Penicillium</taxon>
    </lineage>
</organism>
<evidence type="ECO:0000259" key="7">
    <source>
        <dbReference type="Pfam" id="PF01490"/>
    </source>
</evidence>
<feature type="region of interest" description="Disordered" evidence="5">
    <location>
        <begin position="1"/>
        <end position="40"/>
    </location>
</feature>
<evidence type="ECO:0000256" key="6">
    <source>
        <dbReference type="SAM" id="Phobius"/>
    </source>
</evidence>
<dbReference type="EMBL" id="JAQJAC010000010">
    <property type="protein sequence ID" value="KAJ5568884.1"/>
    <property type="molecule type" value="Genomic_DNA"/>
</dbReference>
<evidence type="ECO:0000256" key="4">
    <source>
        <dbReference type="ARBA" id="ARBA00023136"/>
    </source>
</evidence>
<feature type="compositionally biased region" description="Polar residues" evidence="5">
    <location>
        <begin position="1"/>
        <end position="26"/>
    </location>
</feature>
<evidence type="ECO:0000313" key="9">
    <source>
        <dbReference type="Proteomes" id="UP001216150"/>
    </source>
</evidence>
<evidence type="ECO:0000313" key="8">
    <source>
        <dbReference type="EMBL" id="KAJ5568884.1"/>
    </source>
</evidence>
<keyword evidence="4 6" id="KW-0472">Membrane</keyword>
<feature type="transmembrane region" description="Helical" evidence="6">
    <location>
        <begin position="51"/>
        <end position="70"/>
    </location>
</feature>
<dbReference type="AlphaFoldDB" id="A0AAD6D9T5"/>
<comment type="caution">
    <text evidence="8">The sequence shown here is derived from an EMBL/GenBank/DDBJ whole genome shotgun (WGS) entry which is preliminary data.</text>
</comment>
<dbReference type="Proteomes" id="UP001216150">
    <property type="component" value="Unassembled WGS sequence"/>
</dbReference>